<feature type="domain" description="C2H2-type" evidence="7">
    <location>
        <begin position="241"/>
        <end position="263"/>
    </location>
</feature>
<keyword evidence="6" id="KW-0175">Coiled coil</keyword>
<dbReference type="RefSeq" id="XP_035457375.2">
    <property type="nucleotide sequence ID" value="XM_035601482.2"/>
</dbReference>
<dbReference type="SUPFAM" id="SSF57667">
    <property type="entry name" value="beta-beta-alpha zinc fingers"/>
    <property type="match status" value="4"/>
</dbReference>
<dbReference type="Proteomes" id="UP000829999">
    <property type="component" value="Chromosome 19"/>
</dbReference>
<keyword evidence="2" id="KW-0677">Repeat</keyword>
<evidence type="ECO:0000256" key="2">
    <source>
        <dbReference type="ARBA" id="ARBA00022737"/>
    </source>
</evidence>
<evidence type="ECO:0000313" key="8">
    <source>
        <dbReference type="Proteomes" id="UP000829999"/>
    </source>
</evidence>
<dbReference type="InterPro" id="IPR022755">
    <property type="entry name" value="Znf_C2H2_jaz"/>
</dbReference>
<sequence length="535" mass="64054">MNMYEVEVFKDELDSSCRISFCQACLSSDRNLIPVDQDHEDIFKNILEKTLPKPILICWECMAIVKKIKCFETKLQEAQRILAYHYATKQRSLLKSLSRLTKTYSDHTVDIIYNEDEEEYKQKIEIKVENQSDENYNYEQNIDLCLNQEIKKEETIDIGRTVKRNKTLHYRIVYEQNSKKDLRKKFAIKPEELDLWLENERKSDFYKKFKYKCKLCINGYKIKEKLKSHVLKRHDKSTGPYKCETCNTHFDNETALNNHARSHMFAWECMKCGFQCYSARRLNSHINGHRTVQCVYCEAEFQDVSSFYVHYKSLHSVFLCDHCGKRCKTKYMLEKHMSRHADTHVCSTCSRKYKSRAALRKHYALKHAPCTAEQAYCVLCDKQYASEYVYRRHVHTSVAHTREREIQVKKKYPCPDCSNTYSRRAYMMNHYRHVHMNQSKYYCSTCERHFLNRTRYIDHMRYNHEGVKKEKNKLCNICGRGFAANRTLLNHMRTHSGERPYECEYCSSKFTQRTSMLSHIKYIHLKSKRGQEWTQ</sequence>
<dbReference type="PROSITE" id="PS00028">
    <property type="entry name" value="ZINC_FINGER_C2H2_1"/>
    <property type="match status" value="9"/>
</dbReference>
<keyword evidence="8" id="KW-1185">Reference proteome</keyword>
<keyword evidence="1" id="KW-0479">Metal-binding</keyword>
<dbReference type="GeneID" id="118281050"/>
<gene>
    <name evidence="9" type="primary">LOC118281050</name>
</gene>
<feature type="domain" description="C2H2-type" evidence="7">
    <location>
        <begin position="375"/>
        <end position="405"/>
    </location>
</feature>
<evidence type="ECO:0000256" key="3">
    <source>
        <dbReference type="ARBA" id="ARBA00022771"/>
    </source>
</evidence>
<evidence type="ECO:0000259" key="7">
    <source>
        <dbReference type="PROSITE" id="PS50157"/>
    </source>
</evidence>
<feature type="domain" description="C2H2-type" evidence="7">
    <location>
        <begin position="473"/>
        <end position="500"/>
    </location>
</feature>
<accession>A0A9R0DKA2</accession>
<dbReference type="AlphaFoldDB" id="A0A9R0DKA2"/>
<dbReference type="Pfam" id="PF12171">
    <property type="entry name" value="zf-C2H2_jaz"/>
    <property type="match status" value="1"/>
</dbReference>
<dbReference type="Gene3D" id="3.30.160.60">
    <property type="entry name" value="Classic Zinc Finger"/>
    <property type="match status" value="5"/>
</dbReference>
<dbReference type="SMART" id="SM00355">
    <property type="entry name" value="ZnF_C2H2"/>
    <property type="match status" value="11"/>
</dbReference>
<dbReference type="OrthoDB" id="6077919at2759"/>
<keyword evidence="3 5" id="KW-0863">Zinc-finger</keyword>
<dbReference type="InterPro" id="IPR036236">
    <property type="entry name" value="Znf_C2H2_sf"/>
</dbReference>
<feature type="domain" description="C2H2-type" evidence="7">
    <location>
        <begin position="344"/>
        <end position="368"/>
    </location>
</feature>
<feature type="coiled-coil region" evidence="6">
    <location>
        <begin position="114"/>
        <end position="141"/>
    </location>
</feature>
<dbReference type="PANTHER" id="PTHR24379:SF121">
    <property type="entry name" value="C2H2-TYPE DOMAIN-CONTAINING PROTEIN"/>
    <property type="match status" value="1"/>
</dbReference>
<reference evidence="9" key="1">
    <citation type="submission" date="2025-08" db="UniProtKB">
        <authorList>
            <consortium name="RefSeq"/>
        </authorList>
    </citation>
    <scope>IDENTIFICATION</scope>
    <source>
        <tissue evidence="9">Whole larval tissue</tissue>
    </source>
</reference>
<dbReference type="PROSITE" id="PS50157">
    <property type="entry name" value="ZINC_FINGER_C2H2_2"/>
    <property type="match status" value="8"/>
</dbReference>
<dbReference type="PANTHER" id="PTHR24379">
    <property type="entry name" value="KRAB AND ZINC FINGER DOMAIN-CONTAINING"/>
    <property type="match status" value="1"/>
</dbReference>
<dbReference type="Pfam" id="PF00096">
    <property type="entry name" value="zf-C2H2"/>
    <property type="match status" value="3"/>
</dbReference>
<feature type="domain" description="C2H2-type" evidence="7">
    <location>
        <begin position="501"/>
        <end position="529"/>
    </location>
</feature>
<feature type="domain" description="C2H2-type" evidence="7">
    <location>
        <begin position="412"/>
        <end position="440"/>
    </location>
</feature>
<dbReference type="GO" id="GO:0005634">
    <property type="term" value="C:nucleus"/>
    <property type="evidence" value="ECO:0007669"/>
    <property type="project" value="UniProtKB-ARBA"/>
</dbReference>
<protein>
    <submittedName>
        <fullName evidence="9">Zinc finger protein 567-like</fullName>
    </submittedName>
</protein>
<feature type="domain" description="C2H2-type" evidence="7">
    <location>
        <begin position="318"/>
        <end position="345"/>
    </location>
</feature>
<dbReference type="GO" id="GO:0008270">
    <property type="term" value="F:zinc ion binding"/>
    <property type="evidence" value="ECO:0007669"/>
    <property type="project" value="UniProtKB-KW"/>
</dbReference>
<proteinExistence type="predicted"/>
<feature type="domain" description="C2H2-type" evidence="7">
    <location>
        <begin position="441"/>
        <end position="469"/>
    </location>
</feature>
<dbReference type="FunFam" id="3.30.160.60:FF:000446">
    <property type="entry name" value="Zinc finger protein"/>
    <property type="match status" value="1"/>
</dbReference>
<name>A0A9R0DKA2_SPOFR</name>
<evidence type="ECO:0000313" key="9">
    <source>
        <dbReference type="RefSeq" id="XP_035457375.2"/>
    </source>
</evidence>
<evidence type="ECO:0000256" key="4">
    <source>
        <dbReference type="ARBA" id="ARBA00022833"/>
    </source>
</evidence>
<keyword evidence="4" id="KW-0862">Zinc</keyword>
<evidence type="ECO:0000256" key="1">
    <source>
        <dbReference type="ARBA" id="ARBA00022723"/>
    </source>
</evidence>
<evidence type="ECO:0000256" key="5">
    <source>
        <dbReference type="PROSITE-ProRule" id="PRU00042"/>
    </source>
</evidence>
<dbReference type="InterPro" id="IPR013087">
    <property type="entry name" value="Znf_C2H2_type"/>
</dbReference>
<organism evidence="8 9">
    <name type="scientific">Spodoptera frugiperda</name>
    <name type="common">Fall armyworm</name>
    <dbReference type="NCBI Taxonomy" id="7108"/>
    <lineage>
        <taxon>Eukaryota</taxon>
        <taxon>Metazoa</taxon>
        <taxon>Ecdysozoa</taxon>
        <taxon>Arthropoda</taxon>
        <taxon>Hexapoda</taxon>
        <taxon>Insecta</taxon>
        <taxon>Pterygota</taxon>
        <taxon>Neoptera</taxon>
        <taxon>Endopterygota</taxon>
        <taxon>Lepidoptera</taxon>
        <taxon>Glossata</taxon>
        <taxon>Ditrysia</taxon>
        <taxon>Noctuoidea</taxon>
        <taxon>Noctuidae</taxon>
        <taxon>Amphipyrinae</taxon>
        <taxon>Spodoptera</taxon>
    </lineage>
</organism>
<evidence type="ECO:0000256" key="6">
    <source>
        <dbReference type="SAM" id="Coils"/>
    </source>
</evidence>